<feature type="domain" description="DNA primase/polymerase bifunctional N-terminal" evidence="1">
    <location>
        <begin position="15"/>
        <end position="199"/>
    </location>
</feature>
<gene>
    <name evidence="2" type="ORF">GCM10023082_26910</name>
</gene>
<sequence>MDQPLPIPQDLPGAAAAYAAAGICVFRVRPDKAPFANCPRCRPPSPTRPNPFYIEHRPEECRCTARTCHGFHAATTDVDLVRQWWAEQPDANIGAPCALNSWAVLDIDPRHGGDQSLAVLEQRVGILPGAVMQLTGGGGLHIVYRTPSVALPGTLGPGLDVKHNGYVLLAPSLHASGGRYRWSGDGRFRQPVTPWPAALTPWQRGAAA</sequence>
<evidence type="ECO:0000313" key="3">
    <source>
        <dbReference type="Proteomes" id="UP001499884"/>
    </source>
</evidence>
<evidence type="ECO:0000259" key="1">
    <source>
        <dbReference type="SMART" id="SM00943"/>
    </source>
</evidence>
<reference evidence="3" key="1">
    <citation type="journal article" date="2019" name="Int. J. Syst. Evol. Microbiol.">
        <title>The Global Catalogue of Microorganisms (GCM) 10K type strain sequencing project: providing services to taxonomists for standard genome sequencing and annotation.</title>
        <authorList>
            <consortium name="The Broad Institute Genomics Platform"/>
            <consortium name="The Broad Institute Genome Sequencing Center for Infectious Disease"/>
            <person name="Wu L."/>
            <person name="Ma J."/>
        </authorList>
    </citation>
    <scope>NUCLEOTIDE SEQUENCE [LARGE SCALE GENOMIC DNA]</scope>
    <source>
        <strain evidence="3">JCM 30846</strain>
    </source>
</reference>
<proteinExistence type="predicted"/>
<organism evidence="2 3">
    <name type="scientific">Streptomyces tremellae</name>
    <dbReference type="NCBI Taxonomy" id="1124239"/>
    <lineage>
        <taxon>Bacteria</taxon>
        <taxon>Bacillati</taxon>
        <taxon>Actinomycetota</taxon>
        <taxon>Actinomycetes</taxon>
        <taxon>Kitasatosporales</taxon>
        <taxon>Streptomycetaceae</taxon>
        <taxon>Streptomyces</taxon>
    </lineage>
</organism>
<dbReference type="Pfam" id="PF09250">
    <property type="entry name" value="Prim-Pol"/>
    <property type="match status" value="1"/>
</dbReference>
<dbReference type="Proteomes" id="UP001499884">
    <property type="component" value="Unassembled WGS sequence"/>
</dbReference>
<keyword evidence="3" id="KW-1185">Reference proteome</keyword>
<dbReference type="SMART" id="SM00943">
    <property type="entry name" value="Prim-Pol"/>
    <property type="match status" value="1"/>
</dbReference>
<evidence type="ECO:0000313" key="2">
    <source>
        <dbReference type="EMBL" id="GAA3727559.1"/>
    </source>
</evidence>
<dbReference type="RefSeq" id="WP_345645824.1">
    <property type="nucleotide sequence ID" value="NZ_BAABEP010000014.1"/>
</dbReference>
<comment type="caution">
    <text evidence="2">The sequence shown here is derived from an EMBL/GenBank/DDBJ whole genome shotgun (WGS) entry which is preliminary data.</text>
</comment>
<dbReference type="SUPFAM" id="SSF56747">
    <property type="entry name" value="Prim-pol domain"/>
    <property type="match status" value="1"/>
</dbReference>
<dbReference type="CDD" id="cd04859">
    <property type="entry name" value="Prim_Pol"/>
    <property type="match status" value="1"/>
</dbReference>
<dbReference type="EMBL" id="BAABEP010000014">
    <property type="protein sequence ID" value="GAA3727559.1"/>
    <property type="molecule type" value="Genomic_DNA"/>
</dbReference>
<accession>A0ABP7EY27</accession>
<name>A0ABP7EY27_9ACTN</name>
<protein>
    <recommendedName>
        <fullName evidence="1">DNA primase/polymerase bifunctional N-terminal domain-containing protein</fullName>
    </recommendedName>
</protein>
<dbReference type="InterPro" id="IPR015330">
    <property type="entry name" value="DNA_primase/pol_bifunc_N"/>
</dbReference>